<keyword evidence="2" id="KW-1133">Transmembrane helix</keyword>
<proteinExistence type="predicted"/>
<feature type="region of interest" description="Disordered" evidence="1">
    <location>
        <begin position="55"/>
        <end position="84"/>
    </location>
</feature>
<protein>
    <submittedName>
        <fullName evidence="3">Uncharacterized protein</fullName>
    </submittedName>
</protein>
<dbReference type="Proteomes" id="UP000324222">
    <property type="component" value="Unassembled WGS sequence"/>
</dbReference>
<comment type="caution">
    <text evidence="3">The sequence shown here is derived from an EMBL/GenBank/DDBJ whole genome shotgun (WGS) entry which is preliminary data.</text>
</comment>
<dbReference type="EMBL" id="VSRR010000047">
    <property type="protein sequence ID" value="MPC08878.1"/>
    <property type="molecule type" value="Genomic_DNA"/>
</dbReference>
<evidence type="ECO:0000313" key="4">
    <source>
        <dbReference type="Proteomes" id="UP000324222"/>
    </source>
</evidence>
<feature type="transmembrane region" description="Helical" evidence="2">
    <location>
        <begin position="25"/>
        <end position="45"/>
    </location>
</feature>
<evidence type="ECO:0000256" key="1">
    <source>
        <dbReference type="SAM" id="MobiDB-lite"/>
    </source>
</evidence>
<name>A0A5B7CI23_PORTR</name>
<organism evidence="3 4">
    <name type="scientific">Portunus trituberculatus</name>
    <name type="common">Swimming crab</name>
    <name type="synonym">Neptunus trituberculatus</name>
    <dbReference type="NCBI Taxonomy" id="210409"/>
    <lineage>
        <taxon>Eukaryota</taxon>
        <taxon>Metazoa</taxon>
        <taxon>Ecdysozoa</taxon>
        <taxon>Arthropoda</taxon>
        <taxon>Crustacea</taxon>
        <taxon>Multicrustacea</taxon>
        <taxon>Malacostraca</taxon>
        <taxon>Eumalacostraca</taxon>
        <taxon>Eucarida</taxon>
        <taxon>Decapoda</taxon>
        <taxon>Pleocyemata</taxon>
        <taxon>Brachyura</taxon>
        <taxon>Eubrachyura</taxon>
        <taxon>Portunoidea</taxon>
        <taxon>Portunidae</taxon>
        <taxon>Portuninae</taxon>
        <taxon>Portunus</taxon>
    </lineage>
</organism>
<gene>
    <name evidence="3" type="ORF">E2C01_001473</name>
</gene>
<evidence type="ECO:0000313" key="3">
    <source>
        <dbReference type="EMBL" id="MPC08878.1"/>
    </source>
</evidence>
<sequence length="84" mass="9019">MGRKKTGEEFIQAAKKRVTGGNTESGCRLVVIISGVVVVVVVLVSPRLSFSVSPFRCSHHSRRGKQKPPCLTQRLSSSAPSLAL</sequence>
<accession>A0A5B7CI23</accession>
<keyword evidence="4" id="KW-1185">Reference proteome</keyword>
<feature type="compositionally biased region" description="Polar residues" evidence="1">
    <location>
        <begin position="73"/>
        <end position="84"/>
    </location>
</feature>
<feature type="compositionally biased region" description="Basic residues" evidence="1">
    <location>
        <begin position="57"/>
        <end position="66"/>
    </location>
</feature>
<keyword evidence="2" id="KW-0812">Transmembrane</keyword>
<evidence type="ECO:0000256" key="2">
    <source>
        <dbReference type="SAM" id="Phobius"/>
    </source>
</evidence>
<reference evidence="3 4" key="1">
    <citation type="submission" date="2019-05" db="EMBL/GenBank/DDBJ databases">
        <title>Another draft genome of Portunus trituberculatus and its Hox gene families provides insights of decapod evolution.</title>
        <authorList>
            <person name="Jeong J.-H."/>
            <person name="Song I."/>
            <person name="Kim S."/>
            <person name="Choi T."/>
            <person name="Kim D."/>
            <person name="Ryu S."/>
            <person name="Kim W."/>
        </authorList>
    </citation>
    <scope>NUCLEOTIDE SEQUENCE [LARGE SCALE GENOMIC DNA]</scope>
    <source>
        <tissue evidence="3">Muscle</tissue>
    </source>
</reference>
<dbReference type="AlphaFoldDB" id="A0A5B7CI23"/>
<keyword evidence="2" id="KW-0472">Membrane</keyword>